<proteinExistence type="predicted"/>
<organism evidence="3 4">
    <name type="scientific">Oleoguttula mirabilis</name>
    <dbReference type="NCBI Taxonomy" id="1507867"/>
    <lineage>
        <taxon>Eukaryota</taxon>
        <taxon>Fungi</taxon>
        <taxon>Dikarya</taxon>
        <taxon>Ascomycota</taxon>
        <taxon>Pezizomycotina</taxon>
        <taxon>Dothideomycetes</taxon>
        <taxon>Dothideomycetidae</taxon>
        <taxon>Mycosphaerellales</taxon>
        <taxon>Teratosphaeriaceae</taxon>
        <taxon>Oleoguttula</taxon>
    </lineage>
</organism>
<evidence type="ECO:0000259" key="2">
    <source>
        <dbReference type="SMART" id="SM00672"/>
    </source>
</evidence>
<dbReference type="EMBL" id="JAVFHQ010000012">
    <property type="protein sequence ID" value="KAK4547019.1"/>
    <property type="molecule type" value="Genomic_DNA"/>
</dbReference>
<dbReference type="SMART" id="SM00672">
    <property type="entry name" value="CAP10"/>
    <property type="match status" value="1"/>
</dbReference>
<feature type="signal peptide" evidence="1">
    <location>
        <begin position="1"/>
        <end position="24"/>
    </location>
</feature>
<dbReference type="AlphaFoldDB" id="A0AAV9JR50"/>
<keyword evidence="1" id="KW-0732">Signal</keyword>
<feature type="domain" description="Glycosyl transferase CAP10" evidence="2">
    <location>
        <begin position="160"/>
        <end position="389"/>
    </location>
</feature>
<dbReference type="PANTHER" id="PTHR12203">
    <property type="entry name" value="KDEL LYS-ASP-GLU-LEU CONTAINING - RELATED"/>
    <property type="match status" value="1"/>
</dbReference>
<gene>
    <name evidence="3" type="ORF">LTR36_001240</name>
</gene>
<comment type="caution">
    <text evidence="3">The sequence shown here is derived from an EMBL/GenBank/DDBJ whole genome shotgun (WGS) entry which is preliminary data.</text>
</comment>
<dbReference type="Proteomes" id="UP001324427">
    <property type="component" value="Unassembled WGS sequence"/>
</dbReference>
<reference evidence="3 4" key="1">
    <citation type="submission" date="2021-11" db="EMBL/GenBank/DDBJ databases">
        <title>Black yeast isolated from Biological Soil Crust.</title>
        <authorList>
            <person name="Kurbessoian T."/>
        </authorList>
    </citation>
    <scope>NUCLEOTIDE SEQUENCE [LARGE SCALE GENOMIC DNA]</scope>
    <source>
        <strain evidence="3 4">CCFEE 5522</strain>
    </source>
</reference>
<protein>
    <recommendedName>
        <fullName evidence="2">Glycosyl transferase CAP10 domain-containing protein</fullName>
    </recommendedName>
</protein>
<dbReference type="Pfam" id="PF05686">
    <property type="entry name" value="Glyco_transf_90"/>
    <property type="match status" value="1"/>
</dbReference>
<keyword evidence="4" id="KW-1185">Reference proteome</keyword>
<feature type="chain" id="PRO_5043676076" description="Glycosyl transferase CAP10 domain-containing protein" evidence="1">
    <location>
        <begin position="25"/>
        <end position="422"/>
    </location>
</feature>
<evidence type="ECO:0000256" key="1">
    <source>
        <dbReference type="SAM" id="SignalP"/>
    </source>
</evidence>
<dbReference type="InterPro" id="IPR051091">
    <property type="entry name" value="O-Glucosyltr/Glycosyltrsf_90"/>
</dbReference>
<sequence length="422" mass="48993">MHPVFWKTLTALLILCLLIQQFGGHDWPHELHKKYFAHRPEASGYDYSYSKPSRLRGWRYEWERDRNNHGLSAEQCNAAFPKLYNDIDRAVGHWADREITPETIELYDGNEAGVRVLFKDQQLRVVQTRGMFRDDFRLRIMAVLHQLHRAITSVEGIDRPIDDTEATIVVDDWPNFPNDGRELATWSFTRAAESDDHAGVWLIPDFNFWSAPPAAGAYQEMQAKARKHDAPIIDKKQKLVWRGVDWTNPEVRGALLNATMYEPWADVKKMTWSNTSDKMALEEFCRYGYVVNTEGRSWSSRLLHLLNCDSVPVSHDLAWVAHYYHLLEPDVNFIPVHRDFSDLGEKMRFFVDNPHVAQGIADSARTTFRERYTTPAATACYWRRLLRSWSSVAFKPEGYEPVGGSMSHREQGIRGITFEEFL</sequence>
<evidence type="ECO:0000313" key="3">
    <source>
        <dbReference type="EMBL" id="KAK4547019.1"/>
    </source>
</evidence>
<dbReference type="InterPro" id="IPR006598">
    <property type="entry name" value="CAP10"/>
</dbReference>
<evidence type="ECO:0000313" key="4">
    <source>
        <dbReference type="Proteomes" id="UP001324427"/>
    </source>
</evidence>
<name>A0AAV9JR50_9PEZI</name>
<accession>A0AAV9JR50</accession>
<dbReference type="PANTHER" id="PTHR12203:SF107">
    <property type="entry name" value="GLYCOSYL TRANSFERASE CAP10 DOMAIN-CONTAINING PROTEIN"/>
    <property type="match status" value="1"/>
</dbReference>